<dbReference type="InterPro" id="IPR029056">
    <property type="entry name" value="Ribokinase-like"/>
</dbReference>
<evidence type="ECO:0000313" key="10">
    <source>
        <dbReference type="Proteomes" id="UP001166286"/>
    </source>
</evidence>
<dbReference type="NCBIfam" id="TIGR00196">
    <property type="entry name" value="yjeF_cterm"/>
    <property type="match status" value="1"/>
</dbReference>
<feature type="binding site" evidence="7">
    <location>
        <begin position="257"/>
        <end position="266"/>
    </location>
    <ligand>
        <name>ATP</name>
        <dbReference type="ChEBI" id="CHEBI:30616"/>
    </ligand>
</feature>
<keyword evidence="4 7" id="KW-0520">NAD</keyword>
<comment type="caution">
    <text evidence="9">The sequence shown here is derived from an EMBL/GenBank/DDBJ whole genome shotgun (WGS) entry which is preliminary data.</text>
</comment>
<keyword evidence="2 7" id="KW-0067">ATP-binding</keyword>
<reference evidence="9" key="1">
    <citation type="submission" date="2023-03" db="EMBL/GenBank/DDBJ databases">
        <title>Complete genome of Cladonia borealis.</title>
        <authorList>
            <person name="Park H."/>
        </authorList>
    </citation>
    <scope>NUCLEOTIDE SEQUENCE</scope>
    <source>
        <strain evidence="9">ANT050790</strain>
    </source>
</reference>
<comment type="catalytic activity">
    <reaction evidence="6 7">
        <text>(6S)-NADPHX + ATP = ADP + phosphate + NADPH + H(+)</text>
        <dbReference type="Rhea" id="RHEA:32231"/>
        <dbReference type="ChEBI" id="CHEBI:15378"/>
        <dbReference type="ChEBI" id="CHEBI:30616"/>
        <dbReference type="ChEBI" id="CHEBI:43474"/>
        <dbReference type="ChEBI" id="CHEBI:57783"/>
        <dbReference type="ChEBI" id="CHEBI:64076"/>
        <dbReference type="ChEBI" id="CHEBI:456216"/>
        <dbReference type="EC" id="4.2.1.93"/>
    </reaction>
</comment>
<dbReference type="Gene3D" id="3.40.1190.20">
    <property type="match status" value="1"/>
</dbReference>
<feature type="binding site" evidence="7">
    <location>
        <position position="144"/>
    </location>
    <ligand>
        <name>(6S)-NADPHX</name>
        <dbReference type="ChEBI" id="CHEBI:64076"/>
    </ligand>
</feature>
<sequence length="351" mass="37504">MSDKPKMTPATKEFLKKVRMMVPPMLDKFHKGQLGRVAVIGGSENYTGAPYFSAMASARLGADLVRLSSVPHNFPSTNPPKSHVVCTPPAANVIKTYSPNLMVHPIMRETSEITHSQVSSEPSAIASPVIAMLSNLHAVVIGPGLGRDQLMQKTVAAIIKAAREHNTPLVLDADALWLIQNEPDLVHGYKECVLTPNVVEFGRLAKAVGLPPDELPDTGEAGCKALAKALGGVLVCRKGAVDWISDGEDAIVGDLEGGRKRSGGQGDTLTGSIGTFLAWRGGYLEGLWDVEGGMGRRETLMLAAWGGSAITRECSRRAFLKRGRSLQASDLTEEVASAFEVLIGEKEESKL</sequence>
<evidence type="ECO:0000256" key="7">
    <source>
        <dbReference type="HAMAP-Rule" id="MF_03157"/>
    </source>
</evidence>
<dbReference type="InterPro" id="IPR017953">
    <property type="entry name" value="Carbohydrate_kinase_pred_CS"/>
</dbReference>
<feature type="binding site" evidence="7">
    <location>
        <begin position="238"/>
        <end position="242"/>
    </location>
    <ligand>
        <name>ATP</name>
        <dbReference type="ChEBI" id="CHEBI:30616"/>
    </ligand>
</feature>
<comment type="cofactor">
    <cofactor evidence="7">
        <name>Mg(2+)</name>
        <dbReference type="ChEBI" id="CHEBI:18420"/>
    </cofactor>
</comment>
<evidence type="ECO:0000256" key="6">
    <source>
        <dbReference type="ARBA" id="ARBA00047472"/>
    </source>
</evidence>
<dbReference type="GO" id="GO:0005524">
    <property type="term" value="F:ATP binding"/>
    <property type="evidence" value="ECO:0007669"/>
    <property type="project" value="UniProtKB-KW"/>
</dbReference>
<dbReference type="GO" id="GO:0110051">
    <property type="term" value="P:metabolite repair"/>
    <property type="evidence" value="ECO:0007669"/>
    <property type="project" value="TreeGrafter"/>
</dbReference>
<keyword evidence="10" id="KW-1185">Reference proteome</keyword>
<comment type="function">
    <text evidence="7">Catalyzes the dehydration of the S-form of NAD(P)HX at the expense of ATP, which is converted to ADP. Together with NAD(P)HX epimerase, which catalyzes the epimerization of the S- and R-forms, the enzyme allows the repair of both epimers of NAD(P)HX, a damaged form of NAD(P)H that is a result of enzymatic or heat-dependent hydration.</text>
</comment>
<keyword evidence="7" id="KW-0963">Cytoplasm</keyword>
<comment type="subcellular location">
    <subcellularLocation>
        <location evidence="7">Cytoplasm</location>
    </subcellularLocation>
</comment>
<protein>
    <recommendedName>
        <fullName evidence="7">ATP-dependent (S)-NAD(P)H-hydrate dehydratase</fullName>
        <ecNumber evidence="7">4.2.1.93</ecNumber>
    </recommendedName>
    <alternativeName>
        <fullName evidence="7">ATP-dependent NAD(P)HX dehydratase</fullName>
    </alternativeName>
</protein>
<evidence type="ECO:0000256" key="5">
    <source>
        <dbReference type="ARBA" id="ARBA00023239"/>
    </source>
</evidence>
<feature type="binding site" evidence="7">
    <location>
        <begin position="197"/>
        <end position="203"/>
    </location>
    <ligand>
        <name>(6S)-NADPHX</name>
        <dbReference type="ChEBI" id="CHEBI:64076"/>
    </ligand>
</feature>
<keyword evidence="7" id="KW-0597">Phosphoprotein</keyword>
<evidence type="ECO:0000256" key="1">
    <source>
        <dbReference type="ARBA" id="ARBA00022741"/>
    </source>
</evidence>
<feature type="binding site" evidence="7">
    <location>
        <position position="267"/>
    </location>
    <ligand>
        <name>(6S)-NADPHX</name>
        <dbReference type="ChEBI" id="CHEBI:64076"/>
    </ligand>
</feature>
<evidence type="ECO:0000259" key="8">
    <source>
        <dbReference type="PROSITE" id="PS51383"/>
    </source>
</evidence>
<dbReference type="GO" id="GO:0005737">
    <property type="term" value="C:cytoplasm"/>
    <property type="evidence" value="ECO:0007669"/>
    <property type="project" value="UniProtKB-SubCell"/>
</dbReference>
<keyword evidence="3" id="KW-0521">NADP</keyword>
<evidence type="ECO:0000313" key="9">
    <source>
        <dbReference type="EMBL" id="KAK0510850.1"/>
    </source>
</evidence>
<evidence type="ECO:0000256" key="4">
    <source>
        <dbReference type="ARBA" id="ARBA00023027"/>
    </source>
</evidence>
<dbReference type="PROSITE" id="PS51383">
    <property type="entry name" value="YJEF_C_3"/>
    <property type="match status" value="1"/>
</dbReference>
<dbReference type="Proteomes" id="UP001166286">
    <property type="component" value="Unassembled WGS sequence"/>
</dbReference>
<dbReference type="CDD" id="cd01171">
    <property type="entry name" value="YXKO-related"/>
    <property type="match status" value="1"/>
</dbReference>
<feature type="domain" description="YjeF C-terminal" evidence="8">
    <location>
        <begin position="14"/>
        <end position="342"/>
    </location>
</feature>
<comment type="similarity">
    <text evidence="7">Belongs to the NnrD/CARKD family.</text>
</comment>
<accession>A0AA39QX67</accession>
<dbReference type="PROSITE" id="PS01049">
    <property type="entry name" value="YJEF_C_1"/>
    <property type="match status" value="1"/>
</dbReference>
<dbReference type="PANTHER" id="PTHR12592">
    <property type="entry name" value="ATP-DEPENDENT (S)-NAD(P)H-HYDRATE DEHYDRATASE FAMILY MEMBER"/>
    <property type="match status" value="1"/>
</dbReference>
<dbReference type="HAMAP" id="MF_01965">
    <property type="entry name" value="NADHX_dehydratase"/>
    <property type="match status" value="1"/>
</dbReference>
<dbReference type="PROSITE" id="PS01050">
    <property type="entry name" value="YJEF_C_2"/>
    <property type="match status" value="1"/>
</dbReference>
<keyword evidence="1 7" id="KW-0547">Nucleotide-binding</keyword>
<dbReference type="AlphaFoldDB" id="A0AA39QX67"/>
<proteinExistence type="inferred from homology"/>
<dbReference type="GO" id="GO:0047453">
    <property type="term" value="F:ATP-dependent NAD(P)H-hydrate dehydratase activity"/>
    <property type="evidence" value="ECO:0007669"/>
    <property type="project" value="UniProtKB-UniRule"/>
</dbReference>
<dbReference type="EMBL" id="JAFEKC020000014">
    <property type="protein sequence ID" value="KAK0510850.1"/>
    <property type="molecule type" value="Genomic_DNA"/>
</dbReference>
<dbReference type="SUPFAM" id="SSF53613">
    <property type="entry name" value="Ribokinase-like"/>
    <property type="match status" value="1"/>
</dbReference>
<gene>
    <name evidence="9" type="ORF">JMJ35_006402</name>
</gene>
<name>A0AA39QX67_9LECA</name>
<dbReference type="InterPro" id="IPR000631">
    <property type="entry name" value="CARKD"/>
</dbReference>
<organism evidence="9 10">
    <name type="scientific">Cladonia borealis</name>
    <dbReference type="NCBI Taxonomy" id="184061"/>
    <lineage>
        <taxon>Eukaryota</taxon>
        <taxon>Fungi</taxon>
        <taxon>Dikarya</taxon>
        <taxon>Ascomycota</taxon>
        <taxon>Pezizomycotina</taxon>
        <taxon>Lecanoromycetes</taxon>
        <taxon>OSLEUM clade</taxon>
        <taxon>Lecanoromycetidae</taxon>
        <taxon>Lecanorales</taxon>
        <taxon>Lecanorineae</taxon>
        <taxon>Cladoniaceae</taxon>
        <taxon>Cladonia</taxon>
    </lineage>
</organism>
<dbReference type="Pfam" id="PF01256">
    <property type="entry name" value="Carb_kinase"/>
    <property type="match status" value="1"/>
</dbReference>
<comment type="catalytic activity">
    <reaction evidence="7">
        <text>(6S)-NADHX + ATP = ADP + phosphate + NADH + H(+)</text>
        <dbReference type="Rhea" id="RHEA:19017"/>
        <dbReference type="ChEBI" id="CHEBI:15378"/>
        <dbReference type="ChEBI" id="CHEBI:30616"/>
        <dbReference type="ChEBI" id="CHEBI:43474"/>
        <dbReference type="ChEBI" id="CHEBI:57945"/>
        <dbReference type="ChEBI" id="CHEBI:64074"/>
        <dbReference type="ChEBI" id="CHEBI:456216"/>
        <dbReference type="EC" id="4.2.1.93"/>
    </reaction>
</comment>
<keyword evidence="5 7" id="KW-0456">Lyase</keyword>
<dbReference type="EC" id="4.2.1.93" evidence="7"/>
<evidence type="ECO:0000256" key="2">
    <source>
        <dbReference type="ARBA" id="ARBA00022840"/>
    </source>
</evidence>
<evidence type="ECO:0000256" key="3">
    <source>
        <dbReference type="ARBA" id="ARBA00022857"/>
    </source>
</evidence>
<dbReference type="GO" id="GO:0046496">
    <property type="term" value="P:nicotinamide nucleotide metabolic process"/>
    <property type="evidence" value="ECO:0007669"/>
    <property type="project" value="UniProtKB-UniRule"/>
</dbReference>
<dbReference type="PANTHER" id="PTHR12592:SF0">
    <property type="entry name" value="ATP-DEPENDENT (S)-NAD(P)H-HYDRATE DEHYDRATASE"/>
    <property type="match status" value="1"/>
</dbReference>